<dbReference type="KEGG" id="rci:RCIX1499"/>
<dbReference type="PANTHER" id="PTHR41291">
    <property type="entry name" value="DNA ALKYLATION REPAIR PROTEIN"/>
    <property type="match status" value="1"/>
</dbReference>
<dbReference type="RefSeq" id="WP_012035795.1">
    <property type="nucleotide sequence ID" value="NC_009464.1"/>
</dbReference>
<evidence type="ECO:0008006" key="3">
    <source>
        <dbReference type="Google" id="ProtNLM"/>
    </source>
</evidence>
<dbReference type="EMBL" id="AM114193">
    <property type="protein sequence ID" value="CAJ36761.1"/>
    <property type="molecule type" value="Genomic_DNA"/>
</dbReference>
<dbReference type="InterPro" id="IPR014825">
    <property type="entry name" value="DNA_alkylation"/>
</dbReference>
<accession>Q0W4D2</accession>
<evidence type="ECO:0000313" key="1">
    <source>
        <dbReference type="EMBL" id="CAJ36761.1"/>
    </source>
</evidence>
<gene>
    <name evidence="1" type="ORF">RCIX1499</name>
</gene>
<dbReference type="PANTHER" id="PTHR41291:SF1">
    <property type="entry name" value="DNA ALKYLATION REPAIR PROTEIN"/>
    <property type="match status" value="1"/>
</dbReference>
<organism evidence="1 2">
    <name type="scientific">Methanocella arvoryzae (strain DSM 22066 / NBRC 105507 / MRE50)</name>
    <dbReference type="NCBI Taxonomy" id="351160"/>
    <lineage>
        <taxon>Archaea</taxon>
        <taxon>Methanobacteriati</taxon>
        <taxon>Methanobacteriota</taxon>
        <taxon>Stenosarchaea group</taxon>
        <taxon>Methanomicrobia</taxon>
        <taxon>Methanocellales</taxon>
        <taxon>Methanocellaceae</taxon>
        <taxon>Methanocella</taxon>
    </lineage>
</organism>
<keyword evidence="2" id="KW-1185">Reference proteome</keyword>
<name>Q0W4D2_METAR</name>
<dbReference type="Gene3D" id="1.25.10.90">
    <property type="match status" value="1"/>
</dbReference>
<protein>
    <recommendedName>
        <fullName evidence="3">DNA alkylation repair enzyme</fullName>
    </recommendedName>
</protein>
<dbReference type="SUPFAM" id="SSF48371">
    <property type="entry name" value="ARM repeat"/>
    <property type="match status" value="1"/>
</dbReference>
<dbReference type="CDD" id="cd06561">
    <property type="entry name" value="AlkD_like"/>
    <property type="match status" value="1"/>
</dbReference>
<dbReference type="PATRIC" id="fig|351160.9.peg.1514"/>
<dbReference type="OrthoDB" id="53307at2157"/>
<reference evidence="1 2" key="1">
    <citation type="journal article" date="2006" name="Science">
        <title>Genome of rice cluster I archaea -- the key methane producers in the rice rhizosphere.</title>
        <authorList>
            <person name="Erkel C."/>
            <person name="Kube M."/>
            <person name="Reinhardt R."/>
            <person name="Liesack W."/>
        </authorList>
    </citation>
    <scope>NUCLEOTIDE SEQUENCE [LARGE SCALE GENOMIC DNA]</scope>
    <source>
        <strain evidence="2">DSM 22066 / NBRC 105507 / MRE50</strain>
    </source>
</reference>
<dbReference type="Pfam" id="PF08713">
    <property type="entry name" value="DNA_alkylation"/>
    <property type="match status" value="1"/>
</dbReference>
<dbReference type="STRING" id="351160.RCIX1499"/>
<sequence>MPSKRQNPEKLTCEDVVSLLRSFSDPAIIAGMPRYGIPTDHALGVSTTRINEIAGRIGTDHDLALMLWDTGIHEARMIAAIVDDPALVTGEQMDRWAADFYSWDMCDQCCMKLFDRTSIAYEKCFEWSLDEREFVKRAAFANMASLALYDKQAPDGQFRQFFPVIIRESTDGRNMVKKSVNWALRQIGKRNLALNAEAIAVGRELLKSDSSAARWIARDAVKELESEAVQQRLKKWMLKKF</sequence>
<dbReference type="AlphaFoldDB" id="Q0W4D2"/>
<dbReference type="InterPro" id="IPR016024">
    <property type="entry name" value="ARM-type_fold"/>
</dbReference>
<dbReference type="eggNOG" id="arCOG11010">
    <property type="taxonomic scope" value="Archaea"/>
</dbReference>
<proteinExistence type="predicted"/>
<dbReference type="Proteomes" id="UP000000663">
    <property type="component" value="Chromosome"/>
</dbReference>
<evidence type="ECO:0000313" key="2">
    <source>
        <dbReference type="Proteomes" id="UP000000663"/>
    </source>
</evidence>
<dbReference type="GeneID" id="5145559"/>